<organism evidence="2">
    <name type="scientific">uncultured Caudovirales phage</name>
    <dbReference type="NCBI Taxonomy" id="2100421"/>
    <lineage>
        <taxon>Viruses</taxon>
        <taxon>Duplodnaviria</taxon>
        <taxon>Heunggongvirae</taxon>
        <taxon>Uroviricota</taxon>
        <taxon>Caudoviricetes</taxon>
        <taxon>Peduoviridae</taxon>
        <taxon>Maltschvirus</taxon>
        <taxon>Maltschvirus maltsch</taxon>
    </lineage>
</organism>
<feature type="region of interest" description="Disordered" evidence="1">
    <location>
        <begin position="47"/>
        <end position="132"/>
    </location>
</feature>
<evidence type="ECO:0000313" key="2">
    <source>
        <dbReference type="EMBL" id="CAB4223291.1"/>
    </source>
</evidence>
<name>A0A6J5T882_9CAUD</name>
<accession>A0A6J5T882</accession>
<feature type="compositionally biased region" description="Low complexity" evidence="1">
    <location>
        <begin position="74"/>
        <end position="86"/>
    </location>
</feature>
<feature type="compositionally biased region" description="Polar residues" evidence="1">
    <location>
        <begin position="61"/>
        <end position="73"/>
    </location>
</feature>
<feature type="compositionally biased region" description="Low complexity" evidence="1">
    <location>
        <begin position="47"/>
        <end position="60"/>
    </location>
</feature>
<proteinExistence type="predicted"/>
<evidence type="ECO:0000256" key="1">
    <source>
        <dbReference type="SAM" id="MobiDB-lite"/>
    </source>
</evidence>
<dbReference type="EMBL" id="LR797531">
    <property type="protein sequence ID" value="CAB4223291.1"/>
    <property type="molecule type" value="Genomic_DNA"/>
</dbReference>
<sequence length="132" mass="13155">MTGLEVAAPYIAAAVGINSIYGAVTGTPGGLIGEVFGQEAPKAAAPAAPAPAQLATQATPDTSATTALPSVTQPPVTTTLLSLAPPVVTPPPTMPSQATTLAAAQRQSILDQRKRQGRASTILTNQTSDLLG</sequence>
<reference evidence="2" key="1">
    <citation type="submission" date="2020-05" db="EMBL/GenBank/DDBJ databases">
        <authorList>
            <person name="Chiriac C."/>
            <person name="Salcher M."/>
            <person name="Ghai R."/>
            <person name="Kavagutti S V."/>
        </authorList>
    </citation>
    <scope>NUCLEOTIDE SEQUENCE</scope>
</reference>
<protein>
    <submittedName>
        <fullName evidence="2">Uncharacterized protein</fullName>
    </submittedName>
</protein>
<feature type="compositionally biased region" description="Polar residues" evidence="1">
    <location>
        <begin position="118"/>
        <end position="132"/>
    </location>
</feature>
<gene>
    <name evidence="2" type="ORF">UFOVP1670_14</name>
</gene>
<feature type="compositionally biased region" description="Polar residues" evidence="1">
    <location>
        <begin position="96"/>
        <end position="110"/>
    </location>
</feature>